<evidence type="ECO:0000256" key="1">
    <source>
        <dbReference type="SAM" id="MobiDB-lite"/>
    </source>
</evidence>
<organism evidence="2 3">
    <name type="scientific">Dreissena polymorpha</name>
    <name type="common">Zebra mussel</name>
    <name type="synonym">Mytilus polymorpha</name>
    <dbReference type="NCBI Taxonomy" id="45954"/>
    <lineage>
        <taxon>Eukaryota</taxon>
        <taxon>Metazoa</taxon>
        <taxon>Spiralia</taxon>
        <taxon>Lophotrochozoa</taxon>
        <taxon>Mollusca</taxon>
        <taxon>Bivalvia</taxon>
        <taxon>Autobranchia</taxon>
        <taxon>Heteroconchia</taxon>
        <taxon>Euheterodonta</taxon>
        <taxon>Imparidentia</taxon>
        <taxon>Neoheterodontei</taxon>
        <taxon>Myida</taxon>
        <taxon>Dreissenoidea</taxon>
        <taxon>Dreissenidae</taxon>
        <taxon>Dreissena</taxon>
    </lineage>
</organism>
<evidence type="ECO:0000313" key="2">
    <source>
        <dbReference type="EMBL" id="KAH3856635.1"/>
    </source>
</evidence>
<dbReference type="EMBL" id="JAIWYP010000003">
    <property type="protein sequence ID" value="KAH3856635.1"/>
    <property type="molecule type" value="Genomic_DNA"/>
</dbReference>
<sequence length="125" mass="13600">MVGNVLDIGDLLIYDSVRMILKAILLKQGGSGDPLYESAIAKAVEEKNEDKEATINYGAILTSAFAKTSKRTEEVSLDDNKNDESEASDNEESEETTEPSSSNGAKRSKGDSNEHKKKIMKMDAV</sequence>
<reference evidence="2" key="1">
    <citation type="journal article" date="2019" name="bioRxiv">
        <title>The Genome of the Zebra Mussel, Dreissena polymorpha: A Resource for Invasive Species Research.</title>
        <authorList>
            <person name="McCartney M.A."/>
            <person name="Auch B."/>
            <person name="Kono T."/>
            <person name="Mallez S."/>
            <person name="Zhang Y."/>
            <person name="Obille A."/>
            <person name="Becker A."/>
            <person name="Abrahante J.E."/>
            <person name="Garbe J."/>
            <person name="Badalamenti J.P."/>
            <person name="Herman A."/>
            <person name="Mangelson H."/>
            <person name="Liachko I."/>
            <person name="Sullivan S."/>
            <person name="Sone E.D."/>
            <person name="Koren S."/>
            <person name="Silverstein K.A.T."/>
            <person name="Beckman K.B."/>
            <person name="Gohl D.M."/>
        </authorList>
    </citation>
    <scope>NUCLEOTIDE SEQUENCE</scope>
    <source>
        <strain evidence="2">Duluth1</strain>
        <tissue evidence="2">Whole animal</tissue>
    </source>
</reference>
<gene>
    <name evidence="2" type="ORF">DPMN_099227</name>
</gene>
<keyword evidence="3" id="KW-1185">Reference proteome</keyword>
<proteinExistence type="predicted"/>
<feature type="compositionally biased region" description="Acidic residues" evidence="1">
    <location>
        <begin position="85"/>
        <end position="97"/>
    </location>
</feature>
<dbReference type="Proteomes" id="UP000828390">
    <property type="component" value="Unassembled WGS sequence"/>
</dbReference>
<feature type="compositionally biased region" description="Basic and acidic residues" evidence="1">
    <location>
        <begin position="108"/>
        <end position="125"/>
    </location>
</feature>
<dbReference type="AlphaFoldDB" id="A0A9D4R802"/>
<comment type="caution">
    <text evidence="2">The sequence shown here is derived from an EMBL/GenBank/DDBJ whole genome shotgun (WGS) entry which is preliminary data.</text>
</comment>
<reference evidence="2" key="2">
    <citation type="submission" date="2020-11" db="EMBL/GenBank/DDBJ databases">
        <authorList>
            <person name="McCartney M.A."/>
            <person name="Auch B."/>
            <person name="Kono T."/>
            <person name="Mallez S."/>
            <person name="Becker A."/>
            <person name="Gohl D.M."/>
            <person name="Silverstein K.A.T."/>
            <person name="Koren S."/>
            <person name="Bechman K.B."/>
            <person name="Herman A."/>
            <person name="Abrahante J.E."/>
            <person name="Garbe J."/>
        </authorList>
    </citation>
    <scope>NUCLEOTIDE SEQUENCE</scope>
    <source>
        <strain evidence="2">Duluth1</strain>
        <tissue evidence="2">Whole animal</tissue>
    </source>
</reference>
<accession>A0A9D4R802</accession>
<protein>
    <submittedName>
        <fullName evidence="2">Uncharacterized protein</fullName>
    </submittedName>
</protein>
<evidence type="ECO:0000313" key="3">
    <source>
        <dbReference type="Proteomes" id="UP000828390"/>
    </source>
</evidence>
<name>A0A9D4R802_DREPO</name>
<feature type="compositionally biased region" description="Basic and acidic residues" evidence="1">
    <location>
        <begin position="70"/>
        <end position="84"/>
    </location>
</feature>
<feature type="region of interest" description="Disordered" evidence="1">
    <location>
        <begin position="67"/>
        <end position="125"/>
    </location>
</feature>